<reference evidence="3" key="2">
    <citation type="submission" date="2020-11" db="EMBL/GenBank/DDBJ databases">
        <authorList>
            <person name="Cecchin M."/>
            <person name="Marcolungo L."/>
            <person name="Rossato M."/>
            <person name="Girolomoni L."/>
            <person name="Cosentino E."/>
            <person name="Cuine S."/>
            <person name="Li-Beisson Y."/>
            <person name="Delledonne M."/>
            <person name="Ballottari M."/>
        </authorList>
    </citation>
    <scope>NUCLEOTIDE SEQUENCE</scope>
    <source>
        <strain evidence="3">211/11P</strain>
        <tissue evidence="3">Whole cell</tissue>
    </source>
</reference>
<comment type="caution">
    <text evidence="3">The sequence shown here is derived from an EMBL/GenBank/DDBJ whole genome shotgun (WGS) entry which is preliminary data.</text>
</comment>
<evidence type="ECO:0000259" key="2">
    <source>
        <dbReference type="SMART" id="SM00398"/>
    </source>
</evidence>
<reference evidence="3" key="1">
    <citation type="journal article" date="2019" name="Plant J.">
        <title>Chlorella vulgaris genome assembly and annotation reveals the molecular basis for metabolic acclimation to high light conditions.</title>
        <authorList>
            <person name="Cecchin M."/>
            <person name="Marcolungo L."/>
            <person name="Rossato M."/>
            <person name="Girolomoni L."/>
            <person name="Cosentino E."/>
            <person name="Cuine S."/>
            <person name="Li-Beisson Y."/>
            <person name="Delledonne M."/>
            <person name="Ballottari M."/>
        </authorList>
    </citation>
    <scope>NUCLEOTIDE SEQUENCE</scope>
    <source>
        <strain evidence="3">211/11P</strain>
    </source>
</reference>
<dbReference type="Gene3D" id="1.10.30.10">
    <property type="entry name" value="High mobility group box domain"/>
    <property type="match status" value="1"/>
</dbReference>
<dbReference type="Proteomes" id="UP001055712">
    <property type="component" value="Unassembled WGS sequence"/>
</dbReference>
<feature type="domain" description="HMG box" evidence="2">
    <location>
        <begin position="72"/>
        <end position="150"/>
    </location>
</feature>
<sequence>MDAFAALKTQVQAASANGADPSKLIGFFAQEMQLFFQHVQNAVATYSSTGELPHSLFSNKQVGKAIGEKKVKKPRKPSAFNLFMKTKLAEYKRLDVGNTPGAEPRDVSQARFKMAAAEWKALPDAEKAKLQAAAAAAAPELAGTAAAIVGAGQASSDDDEEDDEDSSGSSDSSEDEEVEIHQPPPPSSSKKRSKHG</sequence>
<dbReference type="InterPro" id="IPR036910">
    <property type="entry name" value="HMG_box_dom_sf"/>
</dbReference>
<dbReference type="SMART" id="SM00398">
    <property type="entry name" value="HMG"/>
    <property type="match status" value="1"/>
</dbReference>
<evidence type="ECO:0000313" key="3">
    <source>
        <dbReference type="EMBL" id="KAI3429875.1"/>
    </source>
</evidence>
<dbReference type="InterPro" id="IPR009071">
    <property type="entry name" value="HMG_box_dom"/>
</dbReference>
<dbReference type="CDD" id="cd00084">
    <property type="entry name" value="HMG-box_SF"/>
    <property type="match status" value="1"/>
</dbReference>
<evidence type="ECO:0000313" key="4">
    <source>
        <dbReference type="Proteomes" id="UP001055712"/>
    </source>
</evidence>
<name>A0A9D4TN92_CHLVU</name>
<feature type="compositionally biased region" description="Acidic residues" evidence="1">
    <location>
        <begin position="156"/>
        <end position="178"/>
    </location>
</feature>
<dbReference type="SUPFAM" id="SSF47095">
    <property type="entry name" value="HMG-box"/>
    <property type="match status" value="1"/>
</dbReference>
<dbReference type="EMBL" id="SIDB01000008">
    <property type="protein sequence ID" value="KAI3429875.1"/>
    <property type="molecule type" value="Genomic_DNA"/>
</dbReference>
<feature type="region of interest" description="Disordered" evidence="1">
    <location>
        <begin position="148"/>
        <end position="196"/>
    </location>
</feature>
<accession>A0A9D4TN92</accession>
<proteinExistence type="predicted"/>
<dbReference type="AlphaFoldDB" id="A0A9D4TN92"/>
<gene>
    <name evidence="3" type="ORF">D9Q98_010186</name>
</gene>
<evidence type="ECO:0000256" key="1">
    <source>
        <dbReference type="SAM" id="MobiDB-lite"/>
    </source>
</evidence>
<organism evidence="3 4">
    <name type="scientific">Chlorella vulgaris</name>
    <name type="common">Green alga</name>
    <dbReference type="NCBI Taxonomy" id="3077"/>
    <lineage>
        <taxon>Eukaryota</taxon>
        <taxon>Viridiplantae</taxon>
        <taxon>Chlorophyta</taxon>
        <taxon>core chlorophytes</taxon>
        <taxon>Trebouxiophyceae</taxon>
        <taxon>Chlorellales</taxon>
        <taxon>Chlorellaceae</taxon>
        <taxon>Chlorella clade</taxon>
        <taxon>Chlorella</taxon>
    </lineage>
</organism>
<keyword evidence="4" id="KW-1185">Reference proteome</keyword>
<dbReference type="Pfam" id="PF00505">
    <property type="entry name" value="HMG_box"/>
    <property type="match status" value="1"/>
</dbReference>
<protein>
    <recommendedName>
        <fullName evidence="2">HMG box domain-containing protein</fullName>
    </recommendedName>
</protein>
<dbReference type="OrthoDB" id="515151at2759"/>